<protein>
    <submittedName>
        <fullName evidence="9">Major facilitator superfamily transporter</fullName>
    </submittedName>
</protein>
<dbReference type="SUPFAM" id="SSF103473">
    <property type="entry name" value="MFS general substrate transporter"/>
    <property type="match status" value="1"/>
</dbReference>
<comment type="caution">
    <text evidence="9">The sequence shown here is derived from an EMBL/GenBank/DDBJ whole genome shotgun (WGS) entry which is preliminary data.</text>
</comment>
<dbReference type="Pfam" id="PF07690">
    <property type="entry name" value="MFS_1"/>
    <property type="match status" value="1"/>
</dbReference>
<keyword evidence="3" id="KW-0813">Transport</keyword>
<dbReference type="InterPro" id="IPR036259">
    <property type="entry name" value="MFS_trans_sf"/>
</dbReference>
<evidence type="ECO:0000256" key="8">
    <source>
        <dbReference type="SAM" id="Phobius"/>
    </source>
</evidence>
<evidence type="ECO:0000256" key="3">
    <source>
        <dbReference type="ARBA" id="ARBA00022448"/>
    </source>
</evidence>
<feature type="region of interest" description="Disordered" evidence="7">
    <location>
        <begin position="568"/>
        <end position="599"/>
    </location>
</feature>
<keyword evidence="6 8" id="KW-0472">Membrane</keyword>
<feature type="transmembrane region" description="Helical" evidence="8">
    <location>
        <begin position="183"/>
        <end position="206"/>
    </location>
</feature>
<feature type="transmembrane region" description="Helical" evidence="8">
    <location>
        <begin position="395"/>
        <end position="414"/>
    </location>
</feature>
<keyword evidence="10" id="KW-1185">Reference proteome</keyword>
<dbReference type="Gene3D" id="1.20.1250.20">
    <property type="entry name" value="MFS general substrate transporter like domains"/>
    <property type="match status" value="2"/>
</dbReference>
<keyword evidence="5 8" id="KW-1133">Transmembrane helix</keyword>
<evidence type="ECO:0000313" key="10">
    <source>
        <dbReference type="Proteomes" id="UP001465668"/>
    </source>
</evidence>
<evidence type="ECO:0000256" key="7">
    <source>
        <dbReference type="SAM" id="MobiDB-lite"/>
    </source>
</evidence>
<feature type="transmembrane region" description="Helical" evidence="8">
    <location>
        <begin position="153"/>
        <end position="176"/>
    </location>
</feature>
<feature type="compositionally biased region" description="Polar residues" evidence="7">
    <location>
        <begin position="20"/>
        <end position="35"/>
    </location>
</feature>
<evidence type="ECO:0000313" key="9">
    <source>
        <dbReference type="EMBL" id="KAK9782747.1"/>
    </source>
</evidence>
<comment type="subcellular location">
    <subcellularLocation>
        <location evidence="1">Membrane</location>
        <topology evidence="1">Multi-pass membrane protein</topology>
    </subcellularLocation>
</comment>
<dbReference type="EMBL" id="JARVKM010000002">
    <property type="protein sequence ID" value="KAK9782747.1"/>
    <property type="molecule type" value="Genomic_DNA"/>
</dbReference>
<dbReference type="Proteomes" id="UP001465668">
    <property type="component" value="Unassembled WGS sequence"/>
</dbReference>
<dbReference type="PANTHER" id="PTHR23501">
    <property type="entry name" value="MAJOR FACILITATOR SUPERFAMILY"/>
    <property type="match status" value="1"/>
</dbReference>
<feature type="transmembrane region" description="Helical" evidence="8">
    <location>
        <begin position="426"/>
        <end position="448"/>
    </location>
</feature>
<evidence type="ECO:0000256" key="5">
    <source>
        <dbReference type="ARBA" id="ARBA00022989"/>
    </source>
</evidence>
<feature type="transmembrane region" description="Helical" evidence="8">
    <location>
        <begin position="460"/>
        <end position="480"/>
    </location>
</feature>
<reference evidence="9 10" key="1">
    <citation type="submission" date="2024-02" db="EMBL/GenBank/DDBJ databases">
        <title>First draft genome assembly of two strains of Seiridium cardinale.</title>
        <authorList>
            <person name="Emiliani G."/>
            <person name="Scali E."/>
        </authorList>
    </citation>
    <scope>NUCLEOTIDE SEQUENCE [LARGE SCALE GENOMIC DNA]</scope>
    <source>
        <strain evidence="9 10">BM-138-000479</strain>
    </source>
</reference>
<evidence type="ECO:0000256" key="6">
    <source>
        <dbReference type="ARBA" id="ARBA00023136"/>
    </source>
</evidence>
<evidence type="ECO:0000256" key="4">
    <source>
        <dbReference type="ARBA" id="ARBA00022692"/>
    </source>
</evidence>
<gene>
    <name evidence="9" type="ORF">SCAR479_01090</name>
</gene>
<feature type="transmembrane region" description="Helical" evidence="8">
    <location>
        <begin position="96"/>
        <end position="115"/>
    </location>
</feature>
<feature type="transmembrane region" description="Helical" evidence="8">
    <location>
        <begin position="127"/>
        <end position="147"/>
    </location>
</feature>
<keyword evidence="4 8" id="KW-0812">Transmembrane</keyword>
<dbReference type="InterPro" id="IPR011701">
    <property type="entry name" value="MFS"/>
</dbReference>
<evidence type="ECO:0000256" key="2">
    <source>
        <dbReference type="ARBA" id="ARBA00007520"/>
    </source>
</evidence>
<dbReference type="PANTHER" id="PTHR23501:SF12">
    <property type="entry name" value="MAJOR FACILITATOR SUPERFAMILY (MFS) PROFILE DOMAIN-CONTAINING PROTEIN-RELATED"/>
    <property type="match status" value="1"/>
</dbReference>
<accession>A0ABR2Y7P3</accession>
<feature type="compositionally biased region" description="Basic and acidic residues" evidence="7">
    <location>
        <begin position="577"/>
        <end position="587"/>
    </location>
</feature>
<organism evidence="9 10">
    <name type="scientific">Seiridium cardinale</name>
    <dbReference type="NCBI Taxonomy" id="138064"/>
    <lineage>
        <taxon>Eukaryota</taxon>
        <taxon>Fungi</taxon>
        <taxon>Dikarya</taxon>
        <taxon>Ascomycota</taxon>
        <taxon>Pezizomycotina</taxon>
        <taxon>Sordariomycetes</taxon>
        <taxon>Xylariomycetidae</taxon>
        <taxon>Amphisphaeriales</taxon>
        <taxon>Sporocadaceae</taxon>
        <taxon>Seiridium</taxon>
    </lineage>
</organism>
<sequence>MSFENPRASPERPSAVVDSEASTIRGQNESGNIAQGNDVATKVPSDHATHPRDGISRYRWIVMICGNLLLSMIGGYDTSNVANVQVPIYKAFGHIGLLPWVSLSYSLTGVAIIPLARKLTSFCDLKWMGLASCVLTCAASALIGAAPNIESVIVGRVLMAIGSVTVYQIILSYNVIFARPHELALVQALVGAFFAIGLISGPIIGGAFAENEHATWRWAFYVVIPTTSAASLLLMFYPSYRAPTKKAISQHLREIDWVGCILWIGIFVLFGLASVFPGPTWEWNSAPTITVWTLFGVVTCVFFIQQYLALFTSAEYRAFPVYLLSKRSVVFPSLCVCMAGVTYGTTLYYTPIYFAFTRGQGALAAAVRLLPFICVFIFMIFLSGGLLPAVRYYKVFFLLGAVLVLVGGGLQQTITSQSSEGSVMGFETIAAAGLGLMWQISLPISSVVLPPQERMDAAALFNMGQMGGVSIALAIAGAIYENVGLRLVSDVVSGMGFSSHDIRELMSGADSPVLSALEPGMLGLIVDAVTKAIVSCFYLTLAAGAICFVAACCMKFEALEFKKPEAATTATATPASWEREQERKRESMGMWNQGFSSSR</sequence>
<feature type="transmembrane region" description="Helical" evidence="8">
    <location>
        <begin position="532"/>
        <end position="553"/>
    </location>
</feature>
<feature type="transmembrane region" description="Helical" evidence="8">
    <location>
        <begin position="289"/>
        <end position="308"/>
    </location>
</feature>
<feature type="region of interest" description="Disordered" evidence="7">
    <location>
        <begin position="1"/>
        <end position="50"/>
    </location>
</feature>
<feature type="transmembrane region" description="Helical" evidence="8">
    <location>
        <begin position="218"/>
        <end position="237"/>
    </location>
</feature>
<proteinExistence type="inferred from homology"/>
<comment type="similarity">
    <text evidence="2">Belongs to the major facilitator superfamily. TCR/Tet family.</text>
</comment>
<evidence type="ECO:0000256" key="1">
    <source>
        <dbReference type="ARBA" id="ARBA00004141"/>
    </source>
</evidence>
<feature type="transmembrane region" description="Helical" evidence="8">
    <location>
        <begin position="369"/>
        <end position="388"/>
    </location>
</feature>
<feature type="transmembrane region" description="Helical" evidence="8">
    <location>
        <begin position="329"/>
        <end position="349"/>
    </location>
</feature>
<feature type="transmembrane region" description="Helical" evidence="8">
    <location>
        <begin position="257"/>
        <end position="277"/>
    </location>
</feature>
<name>A0ABR2Y7P3_9PEZI</name>
<feature type="transmembrane region" description="Helical" evidence="8">
    <location>
        <begin position="58"/>
        <end position="76"/>
    </location>
</feature>